<gene>
    <name evidence="2" type="ORF">RirG_095580</name>
</gene>
<dbReference type="Proteomes" id="UP000022910">
    <property type="component" value="Unassembled WGS sequence"/>
</dbReference>
<feature type="compositionally biased region" description="Polar residues" evidence="1">
    <location>
        <begin position="230"/>
        <end position="255"/>
    </location>
</feature>
<feature type="compositionally biased region" description="Polar residues" evidence="1">
    <location>
        <begin position="701"/>
        <end position="728"/>
    </location>
</feature>
<feature type="compositionally biased region" description="Low complexity" evidence="1">
    <location>
        <begin position="860"/>
        <end position="877"/>
    </location>
</feature>
<organism evidence="2 3">
    <name type="scientific">Rhizophagus irregularis (strain DAOM 197198w)</name>
    <name type="common">Glomus intraradices</name>
    <dbReference type="NCBI Taxonomy" id="1432141"/>
    <lineage>
        <taxon>Eukaryota</taxon>
        <taxon>Fungi</taxon>
        <taxon>Fungi incertae sedis</taxon>
        <taxon>Mucoromycota</taxon>
        <taxon>Glomeromycotina</taxon>
        <taxon>Glomeromycetes</taxon>
        <taxon>Glomerales</taxon>
        <taxon>Glomeraceae</taxon>
        <taxon>Rhizophagus</taxon>
    </lineage>
</organism>
<feature type="compositionally biased region" description="Low complexity" evidence="1">
    <location>
        <begin position="21"/>
        <end position="33"/>
    </location>
</feature>
<accession>A0A015JJ27</accession>
<dbReference type="EMBL" id="JEMT01016830">
    <property type="protein sequence ID" value="EXX69497.1"/>
    <property type="molecule type" value="Genomic_DNA"/>
</dbReference>
<dbReference type="OrthoDB" id="2443517at2759"/>
<feature type="compositionally biased region" description="Polar residues" evidence="1">
    <location>
        <begin position="648"/>
        <end position="671"/>
    </location>
</feature>
<protein>
    <submittedName>
        <fullName evidence="2">Uncharacterized protein</fullName>
    </submittedName>
</protein>
<feature type="compositionally biased region" description="Polar residues" evidence="1">
    <location>
        <begin position="888"/>
        <end position="909"/>
    </location>
</feature>
<keyword evidence="3" id="KW-1185">Reference proteome</keyword>
<feature type="region of interest" description="Disordered" evidence="1">
    <location>
        <begin position="487"/>
        <end position="941"/>
    </location>
</feature>
<feature type="compositionally biased region" description="Polar residues" evidence="1">
    <location>
        <begin position="792"/>
        <end position="818"/>
    </location>
</feature>
<feature type="region of interest" description="Disordered" evidence="1">
    <location>
        <begin position="18"/>
        <end position="44"/>
    </location>
</feature>
<feature type="compositionally biased region" description="Basic and acidic residues" evidence="1">
    <location>
        <begin position="71"/>
        <end position="84"/>
    </location>
</feature>
<evidence type="ECO:0000256" key="1">
    <source>
        <dbReference type="SAM" id="MobiDB-lite"/>
    </source>
</evidence>
<reference evidence="2 3" key="1">
    <citation type="submission" date="2014-02" db="EMBL/GenBank/DDBJ databases">
        <title>Single nucleus genome sequencing reveals high similarity among nuclei of an endomycorrhizal fungus.</title>
        <authorList>
            <person name="Lin K."/>
            <person name="Geurts R."/>
            <person name="Zhang Z."/>
            <person name="Limpens E."/>
            <person name="Saunders D.G."/>
            <person name="Mu D."/>
            <person name="Pang E."/>
            <person name="Cao H."/>
            <person name="Cha H."/>
            <person name="Lin T."/>
            <person name="Zhou Q."/>
            <person name="Shang Y."/>
            <person name="Li Y."/>
            <person name="Ivanov S."/>
            <person name="Sharma T."/>
            <person name="Velzen R.V."/>
            <person name="Ruijter N.D."/>
            <person name="Aanen D.K."/>
            <person name="Win J."/>
            <person name="Kamoun S."/>
            <person name="Bisseling T."/>
            <person name="Huang S."/>
        </authorList>
    </citation>
    <scope>NUCLEOTIDE SEQUENCE [LARGE SCALE GENOMIC DNA]</scope>
    <source>
        <strain evidence="3">DAOM197198w</strain>
    </source>
</reference>
<feature type="compositionally biased region" description="Low complexity" evidence="1">
    <location>
        <begin position="524"/>
        <end position="535"/>
    </location>
</feature>
<name>A0A015JJ27_RHIIW</name>
<dbReference type="AlphaFoldDB" id="A0A015JJ27"/>
<evidence type="ECO:0000313" key="2">
    <source>
        <dbReference type="EMBL" id="EXX69497.1"/>
    </source>
</evidence>
<feature type="region of interest" description="Disordered" evidence="1">
    <location>
        <begin position="71"/>
        <end position="90"/>
    </location>
</feature>
<dbReference type="HOGENOM" id="CLU_311944_0_0_1"/>
<feature type="compositionally biased region" description="Polar residues" evidence="1">
    <location>
        <begin position="544"/>
        <end position="562"/>
    </location>
</feature>
<sequence>MRELLLVRKLQEENAKKNKLSENITSENSNTSIKGHHETADSSVNNITLNTTDITNHREVQIENIKSHDIDDNVKISTPDDKINPTHQLNTSDVDKISEQVRSERTSTNDSNSNQFMGKISFNEKTEYSQNVQTVEENAPVISEHDGNDLIDSMSEEEKKQNEAVSLALQTKRESLKEFFLQKQPYIHKDTFTDNQIVLDSNFTDDKKSVALTNLKDEPTKENSKDEIPTQGSSETINSKDITSTDKLSLTSPPDNLSPDEKRQKAAANRSMQRKDLKKFLKQKKLQMEQKLDETTDIIIMGSEEIKTSSETKNVENSDENSILNGLNEDDKIESDTRSKGEINNSIHIKQAKNKASYEDTDSDGSIDLDAIIANGSDLESGEIQLTDDGLDDGDENFWSVDPAELERHITPSTSPLPPDLHSTPILISMIAEEDENLSDTPLEVDGQEADDINENGFDMGSKEAEYEDDEINEIDMSLDTQITPIIKPVSPSPVPSPYPTLSGGKSGIPAGLPKTAFSAHFGSPLSPTSSRASSVGDPDEYETMSNGSYTSVRSTGSTKSGASGIRRPSTITGLRSPSRVGSHVTSPSRIAAPGRVDSHSSTSTPQRSRSMSAVSDSSTEESTTSSVGAISPSRIASPTRGLHMSMYNMSQSMTSGTRPRSMSRVSNSSADDVLARSSASHIAAPRARPLSRAGSHIGTPKSSNISTGSQSRIRNSVPPSNVNSTKSKYAESQLHTPTSNSELAKRPASRAGIAKPSSASTTSVRPLSRLASLSEPSKTSALKKPRPQSIAVGNTSTNNTKITHSNIATPNSNSGIRSPSVLRAPYYGGRQSTDSLSSHDEYSASSMIFTPPESPTGASETDSLTSLTSSVSYGSSPGRGTSPIPPHNTSMLATPTRLSKPSTRTSISKLPASSRMVPSKLATPSGQPVSGLRKPKMTKE</sequence>
<comment type="caution">
    <text evidence="2">The sequence shown here is derived from an EMBL/GenBank/DDBJ whole genome shotgun (WGS) entry which is preliminary data.</text>
</comment>
<evidence type="ECO:0000313" key="3">
    <source>
        <dbReference type="Proteomes" id="UP000022910"/>
    </source>
</evidence>
<proteinExistence type="predicted"/>
<feature type="compositionally biased region" description="Basic and acidic residues" evidence="1">
    <location>
        <begin position="214"/>
        <end position="228"/>
    </location>
</feature>
<feature type="compositionally biased region" description="Low complexity" evidence="1">
    <location>
        <begin position="609"/>
        <end position="628"/>
    </location>
</feature>
<feature type="compositionally biased region" description="Polar residues" evidence="1">
    <location>
        <begin position="734"/>
        <end position="743"/>
    </location>
</feature>
<feature type="region of interest" description="Disordered" evidence="1">
    <location>
        <begin position="214"/>
        <end position="274"/>
    </location>
</feature>